<dbReference type="InterPro" id="IPR014710">
    <property type="entry name" value="RmlC-like_jellyroll"/>
</dbReference>
<keyword evidence="2" id="KW-0238">DNA-binding</keyword>
<dbReference type="Pfam" id="PF01381">
    <property type="entry name" value="HTH_3"/>
    <property type="match status" value="1"/>
</dbReference>
<evidence type="ECO:0000256" key="2">
    <source>
        <dbReference type="ARBA" id="ARBA00023125"/>
    </source>
</evidence>
<sequence>MDKDTPTQRLIQSVASHLKKTREKQGLSLEATAKRTGVSKAMLGQIERSESNPTIATLWKIANGLNTSFSAFLAKSDTEAYHGGVVDEEGIQIKTLFPYHPQTHIESFVITLTHFHQQLSPAHAIGVIEYLYVLEGEIAVLHDGVWQRLNAGDALQFHGDQPHGYQAMTEKCVFHNTIYYP</sequence>
<dbReference type="PANTHER" id="PTHR46797">
    <property type="entry name" value="HTH-TYPE TRANSCRIPTIONAL REGULATOR"/>
    <property type="match status" value="1"/>
</dbReference>
<protein>
    <submittedName>
        <fullName evidence="5">Helix-turn-helix domain-containing protein</fullName>
    </submittedName>
</protein>
<dbReference type="InterPro" id="IPR050807">
    <property type="entry name" value="TransReg_Diox_bact_type"/>
</dbReference>
<proteinExistence type="predicted"/>
<dbReference type="PROSITE" id="PS50943">
    <property type="entry name" value="HTH_CROC1"/>
    <property type="match status" value="1"/>
</dbReference>
<dbReference type="SMART" id="SM00530">
    <property type="entry name" value="HTH_XRE"/>
    <property type="match status" value="1"/>
</dbReference>
<dbReference type="CDD" id="cd02209">
    <property type="entry name" value="cupin_XRE_C"/>
    <property type="match status" value="1"/>
</dbReference>
<evidence type="ECO:0000259" key="4">
    <source>
        <dbReference type="PROSITE" id="PS50943"/>
    </source>
</evidence>
<dbReference type="RefSeq" id="WP_306101261.1">
    <property type="nucleotide sequence ID" value="NZ_CP162601.1"/>
</dbReference>
<name>A0AB39HIL6_9VIBR</name>
<organism evidence="5">
    <name type="scientific">Vibrio sp. HB236076</name>
    <dbReference type="NCBI Taxonomy" id="3232307"/>
    <lineage>
        <taxon>Bacteria</taxon>
        <taxon>Pseudomonadati</taxon>
        <taxon>Pseudomonadota</taxon>
        <taxon>Gammaproteobacteria</taxon>
        <taxon>Vibrionales</taxon>
        <taxon>Vibrionaceae</taxon>
        <taxon>Vibrio</taxon>
    </lineage>
</organism>
<dbReference type="PANTHER" id="PTHR46797:SF23">
    <property type="entry name" value="HTH-TYPE TRANSCRIPTIONAL REGULATOR SUTR"/>
    <property type="match status" value="1"/>
</dbReference>
<dbReference type="SUPFAM" id="SSF47413">
    <property type="entry name" value="lambda repressor-like DNA-binding domains"/>
    <property type="match status" value="1"/>
</dbReference>
<dbReference type="EMBL" id="CP162601">
    <property type="protein sequence ID" value="XDK26079.1"/>
    <property type="molecule type" value="Genomic_DNA"/>
</dbReference>
<dbReference type="CDD" id="cd00093">
    <property type="entry name" value="HTH_XRE"/>
    <property type="match status" value="1"/>
</dbReference>
<dbReference type="Pfam" id="PF07883">
    <property type="entry name" value="Cupin_2"/>
    <property type="match status" value="1"/>
</dbReference>
<dbReference type="GO" id="GO:0005829">
    <property type="term" value="C:cytosol"/>
    <property type="evidence" value="ECO:0007669"/>
    <property type="project" value="TreeGrafter"/>
</dbReference>
<gene>
    <name evidence="5" type="ORF">AB0763_05420</name>
</gene>
<dbReference type="InterPro" id="IPR001387">
    <property type="entry name" value="Cro/C1-type_HTH"/>
</dbReference>
<accession>A0AB39HIL6</accession>
<dbReference type="InterPro" id="IPR010982">
    <property type="entry name" value="Lambda_DNA-bd_dom_sf"/>
</dbReference>
<dbReference type="AlphaFoldDB" id="A0AB39HIL6"/>
<dbReference type="GO" id="GO:0003700">
    <property type="term" value="F:DNA-binding transcription factor activity"/>
    <property type="evidence" value="ECO:0007669"/>
    <property type="project" value="TreeGrafter"/>
</dbReference>
<dbReference type="SUPFAM" id="SSF51182">
    <property type="entry name" value="RmlC-like cupins"/>
    <property type="match status" value="1"/>
</dbReference>
<keyword evidence="3" id="KW-0804">Transcription</keyword>
<dbReference type="InterPro" id="IPR013096">
    <property type="entry name" value="Cupin_2"/>
</dbReference>
<dbReference type="KEGG" id="vih:AB0763_05420"/>
<evidence type="ECO:0000256" key="1">
    <source>
        <dbReference type="ARBA" id="ARBA00023015"/>
    </source>
</evidence>
<dbReference type="InterPro" id="IPR011051">
    <property type="entry name" value="RmlC_Cupin_sf"/>
</dbReference>
<dbReference type="GO" id="GO:0003677">
    <property type="term" value="F:DNA binding"/>
    <property type="evidence" value="ECO:0007669"/>
    <property type="project" value="UniProtKB-KW"/>
</dbReference>
<dbReference type="Gene3D" id="1.10.260.40">
    <property type="entry name" value="lambda repressor-like DNA-binding domains"/>
    <property type="match status" value="1"/>
</dbReference>
<reference evidence="5" key="1">
    <citation type="submission" date="2024-07" db="EMBL/GenBank/DDBJ databases">
        <title>Genome Analysis of a Potential Novel Vibrio Species Secreting pH- and Thermo-stable Alginate Lyase and its Application in Producing Alginate Oligosaccharides.</title>
        <authorList>
            <person name="Huang H."/>
            <person name="Bao K."/>
        </authorList>
    </citation>
    <scope>NUCLEOTIDE SEQUENCE</scope>
    <source>
        <strain evidence="5">HB236076</strain>
    </source>
</reference>
<keyword evidence="1" id="KW-0805">Transcription regulation</keyword>
<dbReference type="Gene3D" id="2.60.120.10">
    <property type="entry name" value="Jelly Rolls"/>
    <property type="match status" value="1"/>
</dbReference>
<evidence type="ECO:0000313" key="5">
    <source>
        <dbReference type="EMBL" id="XDK26079.1"/>
    </source>
</evidence>
<feature type="domain" description="HTH cro/C1-type" evidence="4">
    <location>
        <begin position="18"/>
        <end position="72"/>
    </location>
</feature>
<evidence type="ECO:0000256" key="3">
    <source>
        <dbReference type="ARBA" id="ARBA00023163"/>
    </source>
</evidence>